<dbReference type="Proteomes" id="UP000298663">
    <property type="component" value="Unassembled WGS sequence"/>
</dbReference>
<proteinExistence type="predicted"/>
<evidence type="ECO:0000313" key="4">
    <source>
        <dbReference type="Proteomes" id="UP000298663"/>
    </source>
</evidence>
<protein>
    <submittedName>
        <fullName evidence="3">Uncharacterized protein</fullName>
    </submittedName>
</protein>
<dbReference type="AlphaFoldDB" id="A0A4U5MBV4"/>
<feature type="compositionally biased region" description="Basic and acidic residues" evidence="2">
    <location>
        <begin position="37"/>
        <end position="61"/>
    </location>
</feature>
<accession>A0A4U5MBV4</accession>
<comment type="caution">
    <text evidence="3">The sequence shown here is derived from an EMBL/GenBank/DDBJ whole genome shotgun (WGS) entry which is preliminary data.</text>
</comment>
<feature type="coiled-coil region" evidence="1">
    <location>
        <begin position="74"/>
        <end position="108"/>
    </location>
</feature>
<reference evidence="3 4" key="2">
    <citation type="journal article" date="2019" name="G3 (Bethesda)">
        <title>Hybrid Assembly of the Genome of the Entomopathogenic Nematode Steinernema carpocapsae Identifies the X-Chromosome.</title>
        <authorList>
            <person name="Serra L."/>
            <person name="Macchietto M."/>
            <person name="Macias-Munoz A."/>
            <person name="McGill C.J."/>
            <person name="Rodriguez I.M."/>
            <person name="Rodriguez B."/>
            <person name="Murad R."/>
            <person name="Mortazavi A."/>
        </authorList>
    </citation>
    <scope>NUCLEOTIDE SEQUENCE [LARGE SCALE GENOMIC DNA]</scope>
    <source>
        <strain evidence="3 4">ALL</strain>
    </source>
</reference>
<feature type="compositionally biased region" description="Basic and acidic residues" evidence="2">
    <location>
        <begin position="1"/>
        <end position="10"/>
    </location>
</feature>
<evidence type="ECO:0000313" key="3">
    <source>
        <dbReference type="EMBL" id="TKR66608.1"/>
    </source>
</evidence>
<keyword evidence="4" id="KW-1185">Reference proteome</keyword>
<organism evidence="3 4">
    <name type="scientific">Steinernema carpocapsae</name>
    <name type="common">Entomopathogenic nematode</name>
    <dbReference type="NCBI Taxonomy" id="34508"/>
    <lineage>
        <taxon>Eukaryota</taxon>
        <taxon>Metazoa</taxon>
        <taxon>Ecdysozoa</taxon>
        <taxon>Nematoda</taxon>
        <taxon>Chromadorea</taxon>
        <taxon>Rhabditida</taxon>
        <taxon>Tylenchina</taxon>
        <taxon>Panagrolaimomorpha</taxon>
        <taxon>Strongyloidoidea</taxon>
        <taxon>Steinernematidae</taxon>
        <taxon>Steinernema</taxon>
    </lineage>
</organism>
<name>A0A4U5MBV4_STECR</name>
<evidence type="ECO:0000256" key="2">
    <source>
        <dbReference type="SAM" id="MobiDB-lite"/>
    </source>
</evidence>
<sequence length="423" mass="47083">MTGGDQEKSRRQAAQKAVKSMMQTNENDAQIEALLDADEHRQAHEKRSGNGLERNDLDTGEWRNGNNFSDLLDIDSEEEAEEEVDNEIDCLVARLQQLRATKKAARTRKSPKSTETFLAPNSVDLNDLRAPTFQQLGALNPNVLCWPQNQQASGYATPSVACLGNQSLHTACSHTVVNGFPPVPEVSAFQPNPTCGMPPIKTNMGHFNSPHTWQGAQCLPQHQPAHAYPQHPLQMLSQQPQAPFSPLHQPYVTYTPQHNPMNSSNTEMGQVMGQLANVVSWQAAQTRREELKSIPKLDGFEGHAKVTEFFRQFEDATEGCSDREREKLLRKKCLNRAKHLLEDVLETVNNNYELVKATLLMEISGASTEREEALQKLSAGLFRGYRESLNSYSGRITETVKAAFPGMTKEGRESPPVTTSHVA</sequence>
<gene>
    <name evidence="3" type="ORF">L596_022880</name>
</gene>
<reference evidence="3 4" key="1">
    <citation type="journal article" date="2015" name="Genome Biol.">
        <title>Comparative genomics of Steinernema reveals deeply conserved gene regulatory networks.</title>
        <authorList>
            <person name="Dillman A.R."/>
            <person name="Macchietto M."/>
            <person name="Porter C.F."/>
            <person name="Rogers A."/>
            <person name="Williams B."/>
            <person name="Antoshechkin I."/>
            <person name="Lee M.M."/>
            <person name="Goodwin Z."/>
            <person name="Lu X."/>
            <person name="Lewis E.E."/>
            <person name="Goodrich-Blair H."/>
            <person name="Stock S.P."/>
            <person name="Adams B.J."/>
            <person name="Sternberg P.W."/>
            <person name="Mortazavi A."/>
        </authorList>
    </citation>
    <scope>NUCLEOTIDE SEQUENCE [LARGE SCALE GENOMIC DNA]</scope>
    <source>
        <strain evidence="3 4">ALL</strain>
    </source>
</reference>
<dbReference type="STRING" id="34508.A0A4U5MBV4"/>
<keyword evidence="1" id="KW-0175">Coiled coil</keyword>
<evidence type="ECO:0000256" key="1">
    <source>
        <dbReference type="SAM" id="Coils"/>
    </source>
</evidence>
<dbReference type="EMBL" id="AZBU02000008">
    <property type="protein sequence ID" value="TKR66608.1"/>
    <property type="molecule type" value="Genomic_DNA"/>
</dbReference>
<feature type="region of interest" description="Disordered" evidence="2">
    <location>
        <begin position="1"/>
        <end position="68"/>
    </location>
</feature>